<sequence>MNRRAKSALLLTIILVMASGLLVNSHFGDSSIAKNRLVVATTTSTVDSGLLSYLKPYFDSKYNLDLTWLRLGSGQAVEVASRGDADILLVHDRSREDSLVDAGKGTLRITVMYNDFVLIGPASDPAGVIGQNASVAMATIATSNSSYKAVFISRGDGSGTHSLEKRLWSEAGIENYVGAPWYLSAGSGMADVIRIANEMGGYTIADRATYLALKSTMKENLGLVVLCEKDPALLNPYGIVLLNSTRYPNIHYDWALDFLLFLVSDEGQSLISNYTIAGEQVFFPIFGCPEAIGLPSEEVAVSYIYSLLSVKGMSDR</sequence>
<feature type="domain" description="PBP" evidence="1">
    <location>
        <begin position="37"/>
        <end position="266"/>
    </location>
</feature>
<gene>
    <name evidence="2" type="ORF">ENS19_07815</name>
</gene>
<organism evidence="2">
    <name type="scientific">Candidatus Methanomethylicus mesodigestus</name>
    <dbReference type="NCBI Taxonomy" id="1867258"/>
    <lineage>
        <taxon>Archaea</taxon>
        <taxon>Thermoproteota</taxon>
        <taxon>Methanosuratincolia</taxon>
        <taxon>Candidatus Methanomethylicales</taxon>
        <taxon>Candidatus Methanomethylicaceae</taxon>
        <taxon>Candidatus Methanomethylicus</taxon>
    </lineage>
</organism>
<dbReference type="AlphaFoldDB" id="A0A7C3EXC4"/>
<accession>A0A7C3EXC4</accession>
<dbReference type="EMBL" id="DSTX01000013">
    <property type="protein sequence ID" value="HFK21163.1"/>
    <property type="molecule type" value="Genomic_DNA"/>
</dbReference>
<dbReference type="InterPro" id="IPR024370">
    <property type="entry name" value="PBP_domain"/>
</dbReference>
<dbReference type="Gene3D" id="3.40.190.10">
    <property type="entry name" value="Periplasmic binding protein-like II"/>
    <property type="match status" value="2"/>
</dbReference>
<evidence type="ECO:0000313" key="2">
    <source>
        <dbReference type="EMBL" id="HFK21163.1"/>
    </source>
</evidence>
<dbReference type="PANTHER" id="PTHR37945:SF1">
    <property type="entry name" value="EXTRACELLULAR TUNGSTATE BINDING PROTEIN"/>
    <property type="match status" value="1"/>
</dbReference>
<comment type="caution">
    <text evidence="2">The sequence shown here is derived from an EMBL/GenBank/DDBJ whole genome shotgun (WGS) entry which is preliminary data.</text>
</comment>
<dbReference type="SUPFAM" id="SSF53850">
    <property type="entry name" value="Periplasmic binding protein-like II"/>
    <property type="match status" value="1"/>
</dbReference>
<dbReference type="Pfam" id="PF12849">
    <property type="entry name" value="PBP_like_2"/>
    <property type="match status" value="1"/>
</dbReference>
<reference evidence="2" key="1">
    <citation type="journal article" date="2020" name="mSystems">
        <title>Genome- and Community-Level Interaction Insights into Carbon Utilization and Element Cycling Functions of Hydrothermarchaeota in Hydrothermal Sediment.</title>
        <authorList>
            <person name="Zhou Z."/>
            <person name="Liu Y."/>
            <person name="Xu W."/>
            <person name="Pan J."/>
            <person name="Luo Z.H."/>
            <person name="Li M."/>
        </authorList>
    </citation>
    <scope>NUCLEOTIDE SEQUENCE [LARGE SCALE GENOMIC DNA]</scope>
    <source>
        <strain evidence="2">SpSt-468</strain>
    </source>
</reference>
<protein>
    <submittedName>
        <fullName evidence="2">Tungsten ABC transporter substrate-binding protein</fullName>
    </submittedName>
</protein>
<name>A0A7C3EXC4_9CREN</name>
<proteinExistence type="predicted"/>
<dbReference type="InterPro" id="IPR052738">
    <property type="entry name" value="ABC-Tungstate_binding"/>
</dbReference>
<evidence type="ECO:0000259" key="1">
    <source>
        <dbReference type="Pfam" id="PF12849"/>
    </source>
</evidence>
<dbReference type="PANTHER" id="PTHR37945">
    <property type="entry name" value="EXTRACELLULAR TUNGSTATE BINDING PROTEIN"/>
    <property type="match status" value="1"/>
</dbReference>